<dbReference type="SMART" id="SM00298">
    <property type="entry name" value="CHROMO"/>
    <property type="match status" value="1"/>
</dbReference>
<feature type="region of interest" description="Disordered" evidence="1">
    <location>
        <begin position="403"/>
        <end position="428"/>
    </location>
</feature>
<proteinExistence type="predicted"/>
<sequence>MIKDMSEDFRATLDVVRNEIADVNARLSDSTACSRNTCAILEEPSSPQFHEGVETDKRHRPAYLEKVSKRMKKWADKKRRPLEFRAGDQYEGPVQVLKKVGNTSYRVVLPTWMKIYLVIHVSNLKPYHQDTEDLQRNIVTRPIIDLSQMEDKDVEEILAERVRRGRRPARRIHEYLVKWKNLPVEETSWERVEDLEAWKQKIEDFKLRQLTGTLQCFLYDVFNYLISLSRFIKTFSQERGGRLHHTASLSADSEFQTADLLIELNKCRTIVLRSYDCDTQQTHATSVQAQTVPPLASVGAQPAPVQLLAEAKHLRDFRKYNLKTFDGSMDNSTKAQMWLTSIEKIFRYMKSPEDQKVQCAVFFLDDRGTAWWETVERMLDKMKDEEARTEKFVRGLSLHERADPSKAIGRGSALGQKRKVESQPDLTP</sequence>
<keyword evidence="3" id="KW-0645">Protease</keyword>
<dbReference type="Pfam" id="PF24626">
    <property type="entry name" value="SH3_Tf2-1"/>
    <property type="match status" value="1"/>
</dbReference>
<dbReference type="PROSITE" id="PS50013">
    <property type="entry name" value="CHROMO_2"/>
    <property type="match status" value="1"/>
</dbReference>
<evidence type="ECO:0000313" key="3">
    <source>
        <dbReference type="EMBL" id="TYK02230.1"/>
    </source>
</evidence>
<dbReference type="SUPFAM" id="SSF54160">
    <property type="entry name" value="Chromo domain-like"/>
    <property type="match status" value="1"/>
</dbReference>
<feature type="domain" description="Chromo" evidence="2">
    <location>
        <begin position="152"/>
        <end position="211"/>
    </location>
</feature>
<keyword evidence="3" id="KW-0378">Hydrolase</keyword>
<comment type="caution">
    <text evidence="3">The sequence shown here is derived from an EMBL/GenBank/DDBJ whole genome shotgun (WGS) entry which is preliminary data.</text>
</comment>
<protein>
    <submittedName>
        <fullName evidence="3">Gag-protease polyprotein</fullName>
    </submittedName>
</protein>
<organism evidence="3 4">
    <name type="scientific">Cucumis melo var. makuwa</name>
    <name type="common">Oriental melon</name>
    <dbReference type="NCBI Taxonomy" id="1194695"/>
    <lineage>
        <taxon>Eukaryota</taxon>
        <taxon>Viridiplantae</taxon>
        <taxon>Streptophyta</taxon>
        <taxon>Embryophyta</taxon>
        <taxon>Tracheophyta</taxon>
        <taxon>Spermatophyta</taxon>
        <taxon>Magnoliopsida</taxon>
        <taxon>eudicotyledons</taxon>
        <taxon>Gunneridae</taxon>
        <taxon>Pentapetalae</taxon>
        <taxon>rosids</taxon>
        <taxon>fabids</taxon>
        <taxon>Cucurbitales</taxon>
        <taxon>Cucurbitaceae</taxon>
        <taxon>Benincaseae</taxon>
        <taxon>Cucumis</taxon>
    </lineage>
</organism>
<dbReference type="InterPro" id="IPR056924">
    <property type="entry name" value="SH3_Tf2-1"/>
</dbReference>
<dbReference type="AlphaFoldDB" id="A0A5D3BSY6"/>
<evidence type="ECO:0000256" key="1">
    <source>
        <dbReference type="SAM" id="MobiDB-lite"/>
    </source>
</evidence>
<dbReference type="InterPro" id="IPR000953">
    <property type="entry name" value="Chromo/chromo_shadow_dom"/>
</dbReference>
<dbReference type="Proteomes" id="UP000321947">
    <property type="component" value="Unassembled WGS sequence"/>
</dbReference>
<dbReference type="GO" id="GO:0006508">
    <property type="term" value="P:proteolysis"/>
    <property type="evidence" value="ECO:0007669"/>
    <property type="project" value="UniProtKB-KW"/>
</dbReference>
<name>A0A5D3BSY6_CUCMM</name>
<dbReference type="EMBL" id="SSTD01015735">
    <property type="protein sequence ID" value="TYK02230.1"/>
    <property type="molecule type" value="Genomic_DNA"/>
</dbReference>
<dbReference type="Pfam" id="PF00385">
    <property type="entry name" value="Chromo"/>
    <property type="match status" value="1"/>
</dbReference>
<dbReference type="InterPro" id="IPR016197">
    <property type="entry name" value="Chromo-like_dom_sf"/>
</dbReference>
<reference evidence="3 4" key="1">
    <citation type="submission" date="2019-08" db="EMBL/GenBank/DDBJ databases">
        <title>Draft genome sequences of two oriental melons (Cucumis melo L. var makuwa).</title>
        <authorList>
            <person name="Kwon S.-Y."/>
        </authorList>
    </citation>
    <scope>NUCLEOTIDE SEQUENCE [LARGE SCALE GENOMIC DNA]</scope>
    <source>
        <strain evidence="4">cv. Chang Bougi</strain>
        <tissue evidence="3">Leaf</tissue>
    </source>
</reference>
<dbReference type="Gene3D" id="2.40.50.40">
    <property type="match status" value="1"/>
</dbReference>
<gene>
    <name evidence="3" type="ORF">E5676_scaffold18G00240</name>
</gene>
<accession>A0A5D3BSY6</accession>
<dbReference type="InterPro" id="IPR023780">
    <property type="entry name" value="Chromo_domain"/>
</dbReference>
<evidence type="ECO:0000259" key="2">
    <source>
        <dbReference type="PROSITE" id="PS50013"/>
    </source>
</evidence>
<evidence type="ECO:0000313" key="4">
    <source>
        <dbReference type="Proteomes" id="UP000321947"/>
    </source>
</evidence>
<dbReference type="GO" id="GO:0008233">
    <property type="term" value="F:peptidase activity"/>
    <property type="evidence" value="ECO:0007669"/>
    <property type="project" value="UniProtKB-KW"/>
</dbReference>